<feature type="compositionally biased region" description="Polar residues" evidence="1">
    <location>
        <begin position="351"/>
        <end position="371"/>
    </location>
</feature>
<reference evidence="2" key="5">
    <citation type="journal article" date="2021" name="G3 (Bethesda)">
        <title>Aegilops tauschii genome assembly Aet v5.0 features greater sequence contiguity and improved annotation.</title>
        <authorList>
            <person name="Wang L."/>
            <person name="Zhu T."/>
            <person name="Rodriguez J.C."/>
            <person name="Deal K.R."/>
            <person name="Dubcovsky J."/>
            <person name="McGuire P.E."/>
            <person name="Lux T."/>
            <person name="Spannagl M."/>
            <person name="Mayer K.F.X."/>
            <person name="Baldrich P."/>
            <person name="Meyers B.C."/>
            <person name="Huo N."/>
            <person name="Gu Y.Q."/>
            <person name="Zhou H."/>
            <person name="Devos K.M."/>
            <person name="Bennetzen J.L."/>
            <person name="Unver T."/>
            <person name="Budak H."/>
            <person name="Gulick P.J."/>
            <person name="Galiba G."/>
            <person name="Kalapos B."/>
            <person name="Nelson D.R."/>
            <person name="Li P."/>
            <person name="You F.M."/>
            <person name="Luo M.C."/>
            <person name="Dvorak J."/>
        </authorList>
    </citation>
    <scope>NUCLEOTIDE SEQUENCE [LARGE SCALE GENOMIC DNA]</scope>
    <source>
        <strain evidence="2">cv. AL8/78</strain>
    </source>
</reference>
<reference evidence="2" key="3">
    <citation type="journal article" date="2017" name="Nature">
        <title>Genome sequence of the progenitor of the wheat D genome Aegilops tauschii.</title>
        <authorList>
            <person name="Luo M.C."/>
            <person name="Gu Y.Q."/>
            <person name="Puiu D."/>
            <person name="Wang H."/>
            <person name="Twardziok S.O."/>
            <person name="Deal K.R."/>
            <person name="Huo N."/>
            <person name="Zhu T."/>
            <person name="Wang L."/>
            <person name="Wang Y."/>
            <person name="McGuire P.E."/>
            <person name="Liu S."/>
            <person name="Long H."/>
            <person name="Ramasamy R.K."/>
            <person name="Rodriguez J.C."/>
            <person name="Van S.L."/>
            <person name="Yuan L."/>
            <person name="Wang Z."/>
            <person name="Xia Z."/>
            <person name="Xiao L."/>
            <person name="Anderson O.D."/>
            <person name="Ouyang S."/>
            <person name="Liang Y."/>
            <person name="Zimin A.V."/>
            <person name="Pertea G."/>
            <person name="Qi P."/>
            <person name="Bennetzen J.L."/>
            <person name="Dai X."/>
            <person name="Dawson M.W."/>
            <person name="Muller H.G."/>
            <person name="Kugler K."/>
            <person name="Rivarola-Duarte L."/>
            <person name="Spannagl M."/>
            <person name="Mayer K.F.X."/>
            <person name="Lu F.H."/>
            <person name="Bevan M.W."/>
            <person name="Leroy P."/>
            <person name="Li P."/>
            <person name="You F.M."/>
            <person name="Sun Q."/>
            <person name="Liu Z."/>
            <person name="Lyons E."/>
            <person name="Wicker T."/>
            <person name="Salzberg S.L."/>
            <person name="Devos K.M."/>
            <person name="Dvorak J."/>
        </authorList>
    </citation>
    <scope>NUCLEOTIDE SEQUENCE [LARGE SCALE GENOMIC DNA]</scope>
    <source>
        <strain evidence="2">cv. AL8/78</strain>
    </source>
</reference>
<organism evidence="2 3">
    <name type="scientific">Aegilops tauschii subsp. strangulata</name>
    <name type="common">Goatgrass</name>
    <dbReference type="NCBI Taxonomy" id="200361"/>
    <lineage>
        <taxon>Eukaryota</taxon>
        <taxon>Viridiplantae</taxon>
        <taxon>Streptophyta</taxon>
        <taxon>Embryophyta</taxon>
        <taxon>Tracheophyta</taxon>
        <taxon>Spermatophyta</taxon>
        <taxon>Magnoliopsida</taxon>
        <taxon>Liliopsida</taxon>
        <taxon>Poales</taxon>
        <taxon>Poaceae</taxon>
        <taxon>BOP clade</taxon>
        <taxon>Pooideae</taxon>
        <taxon>Triticodae</taxon>
        <taxon>Triticeae</taxon>
        <taxon>Triticinae</taxon>
        <taxon>Aegilops</taxon>
    </lineage>
</organism>
<keyword evidence="3" id="KW-1185">Reference proteome</keyword>
<dbReference type="Gramene" id="AET2Gv20167400.2">
    <property type="protein sequence ID" value="AET2Gv20167400.2"/>
    <property type="gene ID" value="AET2Gv20167400"/>
</dbReference>
<feature type="compositionally biased region" description="Basic residues" evidence="1">
    <location>
        <begin position="28"/>
        <end position="38"/>
    </location>
</feature>
<reference evidence="3" key="2">
    <citation type="journal article" date="2017" name="Nat. Plants">
        <title>The Aegilops tauschii genome reveals multiple impacts of transposons.</title>
        <authorList>
            <person name="Zhao G."/>
            <person name="Zou C."/>
            <person name="Li K."/>
            <person name="Wang K."/>
            <person name="Li T."/>
            <person name="Gao L."/>
            <person name="Zhang X."/>
            <person name="Wang H."/>
            <person name="Yang Z."/>
            <person name="Liu X."/>
            <person name="Jiang W."/>
            <person name="Mao L."/>
            <person name="Kong X."/>
            <person name="Jiao Y."/>
            <person name="Jia J."/>
        </authorList>
    </citation>
    <scope>NUCLEOTIDE SEQUENCE [LARGE SCALE GENOMIC DNA]</scope>
    <source>
        <strain evidence="3">cv. AL8/78</strain>
    </source>
</reference>
<feature type="compositionally biased region" description="Basic and acidic residues" evidence="1">
    <location>
        <begin position="510"/>
        <end position="525"/>
    </location>
</feature>
<evidence type="ECO:0000313" key="2">
    <source>
        <dbReference type="EnsemblPlants" id="AET2Gv20167400.2"/>
    </source>
</evidence>
<feature type="region of interest" description="Disordered" evidence="1">
    <location>
        <begin position="293"/>
        <end position="374"/>
    </location>
</feature>
<proteinExistence type="predicted"/>
<evidence type="ECO:0000313" key="3">
    <source>
        <dbReference type="Proteomes" id="UP000015105"/>
    </source>
</evidence>
<feature type="compositionally biased region" description="Low complexity" evidence="1">
    <location>
        <begin position="327"/>
        <end position="339"/>
    </location>
</feature>
<feature type="compositionally biased region" description="Pro residues" evidence="1">
    <location>
        <begin position="86"/>
        <end position="95"/>
    </location>
</feature>
<evidence type="ECO:0000256" key="1">
    <source>
        <dbReference type="SAM" id="MobiDB-lite"/>
    </source>
</evidence>
<reference evidence="3" key="1">
    <citation type="journal article" date="2014" name="Science">
        <title>Ancient hybridizations among the ancestral genomes of bread wheat.</title>
        <authorList>
            <consortium name="International Wheat Genome Sequencing Consortium,"/>
            <person name="Marcussen T."/>
            <person name="Sandve S.R."/>
            <person name="Heier L."/>
            <person name="Spannagl M."/>
            <person name="Pfeifer M."/>
            <person name="Jakobsen K.S."/>
            <person name="Wulff B.B."/>
            <person name="Steuernagel B."/>
            <person name="Mayer K.F."/>
            <person name="Olsen O.A."/>
        </authorList>
    </citation>
    <scope>NUCLEOTIDE SEQUENCE [LARGE SCALE GENOMIC DNA]</scope>
    <source>
        <strain evidence="3">cv. AL8/78</strain>
    </source>
</reference>
<feature type="region of interest" description="Disordered" evidence="1">
    <location>
        <begin position="462"/>
        <end position="563"/>
    </location>
</feature>
<dbReference type="InterPro" id="IPR044216">
    <property type="entry name" value="WDL7"/>
</dbReference>
<dbReference type="Proteomes" id="UP000015105">
    <property type="component" value="Chromosome 2D"/>
</dbReference>
<feature type="compositionally biased region" description="Acidic residues" evidence="1">
    <location>
        <begin position="180"/>
        <end position="191"/>
    </location>
</feature>
<protein>
    <recommendedName>
        <fullName evidence="4">TPX2 C-terminal domain-containing protein</fullName>
    </recommendedName>
</protein>
<reference evidence="2" key="4">
    <citation type="submission" date="2019-03" db="UniProtKB">
        <authorList>
            <consortium name="EnsemblPlants"/>
        </authorList>
    </citation>
    <scope>IDENTIFICATION</scope>
</reference>
<name>A0A453AK91_AEGTS</name>
<accession>A0A453AK91</accession>
<feature type="region of interest" description="Disordered" evidence="1">
    <location>
        <begin position="405"/>
        <end position="429"/>
    </location>
</feature>
<feature type="region of interest" description="Disordered" evidence="1">
    <location>
        <begin position="1"/>
        <end position="114"/>
    </location>
</feature>
<dbReference type="EnsemblPlants" id="AET2Gv20167400.2">
    <property type="protein sequence ID" value="AET2Gv20167400.2"/>
    <property type="gene ID" value="AET2Gv20167400"/>
</dbReference>
<feature type="compositionally biased region" description="Low complexity" evidence="1">
    <location>
        <begin position="15"/>
        <end position="27"/>
    </location>
</feature>
<feature type="compositionally biased region" description="Low complexity" evidence="1">
    <location>
        <begin position="42"/>
        <end position="57"/>
    </location>
</feature>
<dbReference type="AlphaFoldDB" id="A0A453AK91"/>
<feature type="region of interest" description="Disordered" evidence="1">
    <location>
        <begin position="172"/>
        <end position="226"/>
    </location>
</feature>
<feature type="compositionally biased region" description="Basic and acidic residues" evidence="1">
    <location>
        <begin position="98"/>
        <end position="114"/>
    </location>
</feature>
<feature type="compositionally biased region" description="Basic and acidic residues" evidence="1">
    <location>
        <begin position="480"/>
        <end position="495"/>
    </location>
</feature>
<dbReference type="STRING" id="200361.A0A453AK91"/>
<evidence type="ECO:0008006" key="4">
    <source>
        <dbReference type="Google" id="ProtNLM"/>
    </source>
</evidence>
<sequence length="563" mass="61428">PSSAQRSFPQALCPSSSSSSPQRTLGLPHHHHRRRPTRFKSEPANIRAPPPEAAAAITLLSAPLQRSPPRRTRRPDPTDPMGAEPDQPPSPPPPERTASPERDALRSDDRDWKAEMMSALGESVSFGRFLAEPLEWGRWSAFEHNRYLEEAAGQSRPGSVAQKKAFFEEHYARKRKSADVDDEGHDADADGADGGGGEAWSADSSCMTDEPAGEEETGGVDSGAPEDCGAVVAAAVPPGEAPQELKAVLDGAASSCRLDSTDEQRDVQVAEARKGLQLDTECVLAAVDAVEKQPLQESSIVNQGVADSVEKKRHPMSSLFQKPVEFSSPPSGKKVPSSSAKRRSTLRPAKENSSPFPATDSNKQEETSVAQKGSILGTLNFRRCEIGNPASRSRNLGSTIASRISQLESASRPEKDIHPKVNKQRRTSKGFCKGIPEAASFTTQQPEQRSPYVSVTRVKEKLFGSTSPPPHPETSVAKENMGKANDEPELKEMHQSVRFKARSLPNFYWRSKESKDSRQGTRETHQNPPHSNHRLNDDASDPHGMTRGASKDKQICCFPLIRR</sequence>
<dbReference type="PANTHER" id="PTHR47067">
    <property type="entry name" value="TPX2 (TARGETING PROTEIN FOR XKLP2) PROTEIN FAMILY-RELATED"/>
    <property type="match status" value="1"/>
</dbReference>
<dbReference type="PANTHER" id="PTHR47067:SF7">
    <property type="entry name" value="TPX2 (TARGETING PROTEIN FOR XKLP2) PROTEIN FAMILY"/>
    <property type="match status" value="1"/>
</dbReference>